<evidence type="ECO:0000313" key="2">
    <source>
        <dbReference type="Proteomes" id="UP000612362"/>
    </source>
</evidence>
<reference evidence="1" key="1">
    <citation type="submission" date="2020-10" db="EMBL/GenBank/DDBJ databases">
        <title>Taxonomic study of unclassified bacteria belonging to the class Ktedonobacteria.</title>
        <authorList>
            <person name="Yabe S."/>
            <person name="Wang C.M."/>
            <person name="Zheng Y."/>
            <person name="Sakai Y."/>
            <person name="Cavaletti L."/>
            <person name="Monciardini P."/>
            <person name="Donadio S."/>
        </authorList>
    </citation>
    <scope>NUCLEOTIDE SEQUENCE</scope>
    <source>
        <strain evidence="1">SOSP1-1</strain>
    </source>
</reference>
<accession>A0A8J3I5X4</accession>
<name>A0A8J3I5X4_9CHLR</name>
<dbReference type="EMBL" id="BNJF01000002">
    <property type="protein sequence ID" value="GHO45979.1"/>
    <property type="molecule type" value="Genomic_DNA"/>
</dbReference>
<organism evidence="1 2">
    <name type="scientific">Ktedonospora formicarum</name>
    <dbReference type="NCBI Taxonomy" id="2778364"/>
    <lineage>
        <taxon>Bacteria</taxon>
        <taxon>Bacillati</taxon>
        <taxon>Chloroflexota</taxon>
        <taxon>Ktedonobacteria</taxon>
        <taxon>Ktedonobacterales</taxon>
        <taxon>Ktedonobacteraceae</taxon>
        <taxon>Ktedonospora</taxon>
    </lineage>
</organism>
<keyword evidence="2" id="KW-1185">Reference proteome</keyword>
<gene>
    <name evidence="1" type="ORF">KSX_41420</name>
</gene>
<comment type="caution">
    <text evidence="1">The sequence shown here is derived from an EMBL/GenBank/DDBJ whole genome shotgun (WGS) entry which is preliminary data.</text>
</comment>
<protein>
    <submittedName>
        <fullName evidence="1">Uncharacterized protein</fullName>
    </submittedName>
</protein>
<dbReference type="Proteomes" id="UP000612362">
    <property type="component" value="Unassembled WGS sequence"/>
</dbReference>
<evidence type="ECO:0000313" key="1">
    <source>
        <dbReference type="EMBL" id="GHO45979.1"/>
    </source>
</evidence>
<proteinExistence type="predicted"/>
<dbReference type="AlphaFoldDB" id="A0A8J3I5X4"/>
<sequence>MVHVPMIGVARHHVEREESTMVGTERTMLFVKHQGQSMLLVTAK</sequence>